<dbReference type="InParanoid" id="A0A1V9X4I6"/>
<keyword evidence="3" id="KW-1185">Reference proteome</keyword>
<comment type="caution">
    <text evidence="2">The sequence shown here is derived from an EMBL/GenBank/DDBJ whole genome shotgun (WGS) entry which is preliminary data.</text>
</comment>
<name>A0A1V9X4I6_9ACAR</name>
<dbReference type="Proteomes" id="UP000192247">
    <property type="component" value="Unassembled WGS sequence"/>
</dbReference>
<evidence type="ECO:0000256" key="1">
    <source>
        <dbReference type="SAM" id="SignalP"/>
    </source>
</evidence>
<feature type="signal peptide" evidence="1">
    <location>
        <begin position="1"/>
        <end position="18"/>
    </location>
</feature>
<sequence length="114" mass="12255">MAMLCLTLLFALATASYGITCIKYDRNLILCNSVDFHGCMPVDRCSKNASANKYICESKESVCCDFRLNTKNPCPNVFGGICTVVAPGNITACRQPAAARETCGEGKKCCVLLS</sequence>
<evidence type="ECO:0000313" key="3">
    <source>
        <dbReference type="Proteomes" id="UP000192247"/>
    </source>
</evidence>
<gene>
    <name evidence="2" type="ORF">BIW11_12880</name>
</gene>
<feature type="chain" id="PRO_5013365926" description="Carboxypeptidase inhibitor" evidence="1">
    <location>
        <begin position="19"/>
        <end position="114"/>
    </location>
</feature>
<reference evidence="2 3" key="1">
    <citation type="journal article" date="2017" name="Gigascience">
        <title>Draft genome of the honey bee ectoparasitic mite, Tropilaelaps mercedesae, is shaped by the parasitic life history.</title>
        <authorList>
            <person name="Dong X."/>
            <person name="Armstrong S.D."/>
            <person name="Xia D."/>
            <person name="Makepeace B.L."/>
            <person name="Darby A.C."/>
            <person name="Kadowaki T."/>
        </authorList>
    </citation>
    <scope>NUCLEOTIDE SEQUENCE [LARGE SCALE GENOMIC DNA]</scope>
    <source>
        <strain evidence="2">Wuxi-XJTLU</strain>
    </source>
</reference>
<organism evidence="2 3">
    <name type="scientific">Tropilaelaps mercedesae</name>
    <dbReference type="NCBI Taxonomy" id="418985"/>
    <lineage>
        <taxon>Eukaryota</taxon>
        <taxon>Metazoa</taxon>
        <taxon>Ecdysozoa</taxon>
        <taxon>Arthropoda</taxon>
        <taxon>Chelicerata</taxon>
        <taxon>Arachnida</taxon>
        <taxon>Acari</taxon>
        <taxon>Parasitiformes</taxon>
        <taxon>Mesostigmata</taxon>
        <taxon>Gamasina</taxon>
        <taxon>Dermanyssoidea</taxon>
        <taxon>Laelapidae</taxon>
        <taxon>Tropilaelaps</taxon>
    </lineage>
</organism>
<evidence type="ECO:0000313" key="2">
    <source>
        <dbReference type="EMBL" id="OQR68495.1"/>
    </source>
</evidence>
<evidence type="ECO:0008006" key="4">
    <source>
        <dbReference type="Google" id="ProtNLM"/>
    </source>
</evidence>
<dbReference type="EMBL" id="MNPL01024531">
    <property type="protein sequence ID" value="OQR68495.1"/>
    <property type="molecule type" value="Genomic_DNA"/>
</dbReference>
<dbReference type="AlphaFoldDB" id="A0A1V9X4I6"/>
<proteinExistence type="predicted"/>
<dbReference type="InterPro" id="IPR023355">
    <property type="entry name" value="Myo_ane_neurotoxin_sf"/>
</dbReference>
<accession>A0A1V9X4I6</accession>
<dbReference type="Gene3D" id="2.20.20.10">
    <property type="entry name" value="Anthopleurin-A"/>
    <property type="match status" value="1"/>
</dbReference>
<protein>
    <recommendedName>
        <fullName evidence="4">Carboxypeptidase inhibitor</fullName>
    </recommendedName>
</protein>
<keyword evidence="1" id="KW-0732">Signal</keyword>